<dbReference type="FunCoup" id="A0A371RIA5">
    <property type="interactions" value="31"/>
</dbReference>
<dbReference type="PANTHER" id="PTHR44051">
    <property type="entry name" value="GLUTATHIONE S-TRANSFERASE-RELATED"/>
    <property type="match status" value="1"/>
</dbReference>
<dbReference type="SUPFAM" id="SSF47616">
    <property type="entry name" value="GST C-terminal domain-like"/>
    <property type="match status" value="1"/>
</dbReference>
<dbReference type="PANTHER" id="PTHR44051:SF8">
    <property type="entry name" value="GLUTATHIONE S-TRANSFERASE GSTA"/>
    <property type="match status" value="1"/>
</dbReference>
<dbReference type="SFLD" id="SFLDS00019">
    <property type="entry name" value="Glutathione_Transferase_(cytos"/>
    <property type="match status" value="1"/>
</dbReference>
<keyword evidence="4" id="KW-0808">Transferase</keyword>
<protein>
    <submittedName>
        <fullName evidence="4">Glutathione S-transferase</fullName>
    </submittedName>
</protein>
<dbReference type="Pfam" id="PF00043">
    <property type="entry name" value="GST_C"/>
    <property type="match status" value="1"/>
</dbReference>
<gene>
    <name evidence="4" type="ORF">DX908_07920</name>
</gene>
<evidence type="ECO:0000313" key="5">
    <source>
        <dbReference type="Proteomes" id="UP000264589"/>
    </source>
</evidence>
<evidence type="ECO:0000259" key="3">
    <source>
        <dbReference type="PROSITE" id="PS50405"/>
    </source>
</evidence>
<dbReference type="InParanoid" id="A0A371RIA5"/>
<evidence type="ECO:0000259" key="2">
    <source>
        <dbReference type="PROSITE" id="PS50404"/>
    </source>
</evidence>
<feature type="domain" description="GST C-terminal" evidence="3">
    <location>
        <begin position="89"/>
        <end position="208"/>
    </location>
</feature>
<dbReference type="InterPro" id="IPR004045">
    <property type="entry name" value="Glutathione_S-Trfase_N"/>
</dbReference>
<dbReference type="InterPro" id="IPR036282">
    <property type="entry name" value="Glutathione-S-Trfase_C_sf"/>
</dbReference>
<dbReference type="PROSITE" id="PS50405">
    <property type="entry name" value="GST_CTER"/>
    <property type="match status" value="1"/>
</dbReference>
<dbReference type="InterPro" id="IPR004046">
    <property type="entry name" value="GST_C"/>
</dbReference>
<dbReference type="Gene3D" id="1.20.1050.10">
    <property type="match status" value="1"/>
</dbReference>
<evidence type="ECO:0000313" key="4">
    <source>
        <dbReference type="EMBL" id="RFB05187.1"/>
    </source>
</evidence>
<reference evidence="4 5" key="1">
    <citation type="submission" date="2018-08" db="EMBL/GenBank/DDBJ databases">
        <title>Parvularcula sp. SM1705, isolated from surface water of the South Sea China.</title>
        <authorList>
            <person name="Sun L."/>
        </authorList>
    </citation>
    <scope>NUCLEOTIDE SEQUENCE [LARGE SCALE GENOMIC DNA]</scope>
    <source>
        <strain evidence="4 5">SM1705</strain>
    </source>
</reference>
<dbReference type="GO" id="GO:0016740">
    <property type="term" value="F:transferase activity"/>
    <property type="evidence" value="ECO:0007669"/>
    <property type="project" value="UniProtKB-KW"/>
</dbReference>
<comment type="similarity">
    <text evidence="1">Belongs to the GST superfamily.</text>
</comment>
<comment type="caution">
    <text evidence="4">The sequence shown here is derived from an EMBL/GenBank/DDBJ whole genome shotgun (WGS) entry which is preliminary data.</text>
</comment>
<accession>A0A371RIA5</accession>
<evidence type="ECO:0000256" key="1">
    <source>
        <dbReference type="RuleBase" id="RU003494"/>
    </source>
</evidence>
<dbReference type="InterPro" id="IPR040079">
    <property type="entry name" value="Glutathione_S-Trfase"/>
</dbReference>
<dbReference type="CDD" id="cd03057">
    <property type="entry name" value="GST_N_Beta"/>
    <property type="match status" value="1"/>
</dbReference>
<proteinExistence type="inferred from homology"/>
<dbReference type="AlphaFoldDB" id="A0A371RIA5"/>
<dbReference type="Proteomes" id="UP000264589">
    <property type="component" value="Unassembled WGS sequence"/>
</dbReference>
<dbReference type="SUPFAM" id="SSF52833">
    <property type="entry name" value="Thioredoxin-like"/>
    <property type="match status" value="1"/>
</dbReference>
<dbReference type="RefSeq" id="WP_116391819.1">
    <property type="nucleotide sequence ID" value="NZ_QUQO01000001.1"/>
</dbReference>
<feature type="domain" description="GST N-terminal" evidence="2">
    <location>
        <begin position="1"/>
        <end position="83"/>
    </location>
</feature>
<sequence>MLKLYYRPMACSLAARMALMQGGIDAEYLPVDFTTQTSLKDGLSFADVTAKKRVPVLILPDGSKLTENAAVLQYIADLAPGSGLAPAADDPGRYRLQEWLSFVGTEVHKAFLFPYFRPETDDDTKAILRDRVGETVAYMSKQIGDAFLLDEKFSVADAYLLWALLLVRFTGIELPDNLTDFLKRCMAIEAVAAAVAIEREEMQSFPPRT</sequence>
<dbReference type="EMBL" id="QUQO01000001">
    <property type="protein sequence ID" value="RFB05187.1"/>
    <property type="molecule type" value="Genomic_DNA"/>
</dbReference>
<dbReference type="InterPro" id="IPR036249">
    <property type="entry name" value="Thioredoxin-like_sf"/>
</dbReference>
<dbReference type="Gene3D" id="3.40.30.10">
    <property type="entry name" value="Glutaredoxin"/>
    <property type="match status" value="1"/>
</dbReference>
<dbReference type="Pfam" id="PF02798">
    <property type="entry name" value="GST_N"/>
    <property type="match status" value="1"/>
</dbReference>
<dbReference type="InterPro" id="IPR010987">
    <property type="entry name" value="Glutathione-S-Trfase_C-like"/>
</dbReference>
<keyword evidence="5" id="KW-1185">Reference proteome</keyword>
<name>A0A371RIA5_9PROT</name>
<dbReference type="OrthoDB" id="7583243at2"/>
<dbReference type="PROSITE" id="PS50404">
    <property type="entry name" value="GST_NTER"/>
    <property type="match status" value="1"/>
</dbReference>
<organism evidence="4 5">
    <name type="scientific">Parvularcula marina</name>
    <dbReference type="NCBI Taxonomy" id="2292771"/>
    <lineage>
        <taxon>Bacteria</taxon>
        <taxon>Pseudomonadati</taxon>
        <taxon>Pseudomonadota</taxon>
        <taxon>Alphaproteobacteria</taxon>
        <taxon>Parvularculales</taxon>
        <taxon>Parvularculaceae</taxon>
        <taxon>Parvularcula</taxon>
    </lineage>
</organism>